<reference evidence="2" key="2">
    <citation type="submission" date="2025-08" db="UniProtKB">
        <authorList>
            <consortium name="Ensembl"/>
        </authorList>
    </citation>
    <scope>IDENTIFICATION</scope>
</reference>
<dbReference type="Proteomes" id="UP000472272">
    <property type="component" value="Chromosome 2"/>
</dbReference>
<feature type="signal peptide" evidence="1">
    <location>
        <begin position="1"/>
        <end position="17"/>
    </location>
</feature>
<reference evidence="2 3" key="1">
    <citation type="journal article" date="2019" name="Proc. Natl. Acad. Sci. U.S.A.">
        <title>Regulatory changes in pterin and carotenoid genes underlie balanced color polymorphisms in the wall lizard.</title>
        <authorList>
            <person name="Andrade P."/>
            <person name="Pinho C."/>
            <person name="Perez I de Lanuza G."/>
            <person name="Afonso S."/>
            <person name="Brejcha J."/>
            <person name="Rubin C.J."/>
            <person name="Wallerman O."/>
            <person name="Pereira P."/>
            <person name="Sabatino S.J."/>
            <person name="Bellati A."/>
            <person name="Pellitteri-Rosa D."/>
            <person name="Bosakova Z."/>
            <person name="Bunikis I."/>
            <person name="Carretero M.A."/>
            <person name="Feiner N."/>
            <person name="Marsik P."/>
            <person name="Pauperio F."/>
            <person name="Salvi D."/>
            <person name="Soler L."/>
            <person name="While G.M."/>
            <person name="Uller T."/>
            <person name="Font E."/>
            <person name="Andersson L."/>
            <person name="Carneiro M."/>
        </authorList>
    </citation>
    <scope>NUCLEOTIDE SEQUENCE</scope>
</reference>
<feature type="chain" id="PRO_5025681927" description="Secreted protein" evidence="1">
    <location>
        <begin position="18"/>
        <end position="67"/>
    </location>
</feature>
<dbReference type="InterPro" id="IPR027937">
    <property type="entry name" value="PRCD"/>
</dbReference>
<dbReference type="Pfam" id="PF15201">
    <property type="entry name" value="Rod_cone_degen"/>
    <property type="match status" value="1"/>
</dbReference>
<keyword evidence="1" id="KW-0732">Signal</keyword>
<proteinExistence type="predicted"/>
<organism evidence="2 3">
    <name type="scientific">Podarcis muralis</name>
    <name type="common">Wall lizard</name>
    <name type="synonym">Lacerta muralis</name>
    <dbReference type="NCBI Taxonomy" id="64176"/>
    <lineage>
        <taxon>Eukaryota</taxon>
        <taxon>Metazoa</taxon>
        <taxon>Chordata</taxon>
        <taxon>Craniata</taxon>
        <taxon>Vertebrata</taxon>
        <taxon>Euteleostomi</taxon>
        <taxon>Lepidosauria</taxon>
        <taxon>Squamata</taxon>
        <taxon>Bifurcata</taxon>
        <taxon>Unidentata</taxon>
        <taxon>Episquamata</taxon>
        <taxon>Laterata</taxon>
        <taxon>Lacertibaenia</taxon>
        <taxon>Lacertidae</taxon>
        <taxon>Podarcis</taxon>
    </lineage>
</organism>
<evidence type="ECO:0008006" key="4">
    <source>
        <dbReference type="Google" id="ProtNLM"/>
    </source>
</evidence>
<dbReference type="Ensembl" id="ENSPMRT00000012939.1">
    <property type="protein sequence ID" value="ENSPMRP00000012120.1"/>
    <property type="gene ID" value="ENSPMRG00000008101.1"/>
</dbReference>
<accession>A0A670IJ81</accession>
<keyword evidence="3" id="KW-1185">Reference proteome</keyword>
<evidence type="ECO:0000313" key="3">
    <source>
        <dbReference type="Proteomes" id="UP000472272"/>
    </source>
</evidence>
<dbReference type="AlphaFoldDB" id="A0A670IJ81"/>
<protein>
    <recommendedName>
        <fullName evidence="4">Secreted protein</fullName>
    </recommendedName>
</protein>
<sequence length="67" mass="7593">MCTTILVLSTLAFLLRRRFFNKVEPISVWLLCNTSETEFRFYCPGGTQWQGSCGNLSPAHHTPTLNS</sequence>
<dbReference type="GO" id="GO:0042622">
    <property type="term" value="C:photoreceptor outer segment membrane"/>
    <property type="evidence" value="ECO:0007669"/>
    <property type="project" value="InterPro"/>
</dbReference>
<reference evidence="2" key="3">
    <citation type="submission" date="2025-09" db="UniProtKB">
        <authorList>
            <consortium name="Ensembl"/>
        </authorList>
    </citation>
    <scope>IDENTIFICATION</scope>
</reference>
<evidence type="ECO:0000313" key="2">
    <source>
        <dbReference type="Ensembl" id="ENSPMRP00000012120.1"/>
    </source>
</evidence>
<name>A0A670IJ81_PODMU</name>
<evidence type="ECO:0000256" key="1">
    <source>
        <dbReference type="SAM" id="SignalP"/>
    </source>
</evidence>